<gene>
    <name evidence="2" type="ORF">OCOJLMKI_3683</name>
</gene>
<proteinExistence type="predicted"/>
<sequence length="88" mass="9230">MRGSHDGHPLPGGEGWGEGRAPSGEFTPLTLSLSPLERGPAGHPRSRTEQTETGKGRLARAAQPFGARAPKIAVPTRTWVAPIWIAAG</sequence>
<reference evidence="2" key="1">
    <citation type="journal article" date="2021" name="Front. Microbiol.">
        <title>Comprehensive Comparative Genomics and Phenotyping of Methylobacterium Species.</title>
        <authorList>
            <person name="Alessa O."/>
            <person name="Ogura Y."/>
            <person name="Fujitani Y."/>
            <person name="Takami H."/>
            <person name="Hayashi T."/>
            <person name="Sahin N."/>
            <person name="Tani A."/>
        </authorList>
    </citation>
    <scope>NUCLEOTIDE SEQUENCE</scope>
    <source>
        <strain evidence="2">DSM 19015</strain>
    </source>
</reference>
<evidence type="ECO:0000256" key="1">
    <source>
        <dbReference type="SAM" id="MobiDB-lite"/>
    </source>
</evidence>
<protein>
    <submittedName>
        <fullName evidence="2">Uncharacterized protein</fullName>
    </submittedName>
</protein>
<evidence type="ECO:0000313" key="3">
    <source>
        <dbReference type="Proteomes" id="UP001055125"/>
    </source>
</evidence>
<dbReference type="EMBL" id="BPQP01000061">
    <property type="protein sequence ID" value="GJD96462.1"/>
    <property type="molecule type" value="Genomic_DNA"/>
</dbReference>
<evidence type="ECO:0000313" key="2">
    <source>
        <dbReference type="EMBL" id="GJD96462.1"/>
    </source>
</evidence>
<feature type="compositionally biased region" description="Basic and acidic residues" evidence="1">
    <location>
        <begin position="46"/>
        <end position="55"/>
    </location>
</feature>
<name>A0ABQ4S3X0_9HYPH</name>
<comment type="caution">
    <text evidence="2">The sequence shown here is derived from an EMBL/GenBank/DDBJ whole genome shotgun (WGS) entry which is preliminary data.</text>
</comment>
<dbReference type="Proteomes" id="UP001055125">
    <property type="component" value="Unassembled WGS sequence"/>
</dbReference>
<organism evidence="2 3">
    <name type="scientific">Methylobacterium iners</name>
    <dbReference type="NCBI Taxonomy" id="418707"/>
    <lineage>
        <taxon>Bacteria</taxon>
        <taxon>Pseudomonadati</taxon>
        <taxon>Pseudomonadota</taxon>
        <taxon>Alphaproteobacteria</taxon>
        <taxon>Hyphomicrobiales</taxon>
        <taxon>Methylobacteriaceae</taxon>
        <taxon>Methylobacterium</taxon>
    </lineage>
</organism>
<reference evidence="2" key="2">
    <citation type="submission" date="2021-08" db="EMBL/GenBank/DDBJ databases">
        <authorList>
            <person name="Tani A."/>
            <person name="Ola A."/>
            <person name="Ogura Y."/>
            <person name="Katsura K."/>
            <person name="Hayashi T."/>
        </authorList>
    </citation>
    <scope>NUCLEOTIDE SEQUENCE</scope>
    <source>
        <strain evidence="2">DSM 19015</strain>
    </source>
</reference>
<accession>A0ABQ4S3X0</accession>
<feature type="region of interest" description="Disordered" evidence="1">
    <location>
        <begin position="1"/>
        <end position="64"/>
    </location>
</feature>
<keyword evidence="3" id="KW-1185">Reference proteome</keyword>